<keyword evidence="2 3" id="KW-0040">ANK repeat</keyword>
<dbReference type="Pfam" id="PF13637">
    <property type="entry name" value="Ank_4"/>
    <property type="match status" value="1"/>
</dbReference>
<dbReference type="PRINTS" id="PR01415">
    <property type="entry name" value="ANKYRIN"/>
</dbReference>
<dbReference type="EMBL" id="JBFTWV010000003">
    <property type="protein sequence ID" value="KAL2800461.1"/>
    <property type="molecule type" value="Genomic_DNA"/>
</dbReference>
<dbReference type="PROSITE" id="PS50297">
    <property type="entry name" value="ANK_REP_REGION"/>
    <property type="match status" value="6"/>
</dbReference>
<feature type="compositionally biased region" description="Polar residues" evidence="4">
    <location>
        <begin position="8"/>
        <end position="20"/>
    </location>
</feature>
<name>A0ABR4GNL1_9EURO</name>
<dbReference type="InterPro" id="IPR007111">
    <property type="entry name" value="NACHT_NTPase"/>
</dbReference>
<dbReference type="InterPro" id="IPR036770">
    <property type="entry name" value="Ankyrin_rpt-contain_sf"/>
</dbReference>
<feature type="repeat" description="ANK" evidence="3">
    <location>
        <begin position="1198"/>
        <end position="1230"/>
    </location>
</feature>
<dbReference type="SUPFAM" id="SSF48403">
    <property type="entry name" value="Ankyrin repeat"/>
    <property type="match status" value="5"/>
</dbReference>
<evidence type="ECO:0000256" key="4">
    <source>
        <dbReference type="SAM" id="MobiDB-lite"/>
    </source>
</evidence>
<dbReference type="Gene3D" id="1.25.40.20">
    <property type="entry name" value="Ankyrin repeat-containing domain"/>
    <property type="match status" value="7"/>
</dbReference>
<reference evidence="6 7" key="1">
    <citation type="submission" date="2024-07" db="EMBL/GenBank/DDBJ databases">
        <title>Section-level genome sequencing and comparative genomics of Aspergillus sections Usti and Cavernicolus.</title>
        <authorList>
            <consortium name="Lawrence Berkeley National Laboratory"/>
            <person name="Nybo J.L."/>
            <person name="Vesth T.C."/>
            <person name="Theobald S."/>
            <person name="Frisvad J.C."/>
            <person name="Larsen T.O."/>
            <person name="Kjaerboelling I."/>
            <person name="Rothschild-Mancinelli K."/>
            <person name="Lyhne E.K."/>
            <person name="Kogle M.E."/>
            <person name="Barry K."/>
            <person name="Clum A."/>
            <person name="Na H."/>
            <person name="Ledsgaard L."/>
            <person name="Lin J."/>
            <person name="Lipzen A."/>
            <person name="Kuo A."/>
            <person name="Riley R."/>
            <person name="Mondo S."/>
            <person name="Labutti K."/>
            <person name="Haridas S."/>
            <person name="Pangalinan J."/>
            <person name="Salamov A.A."/>
            <person name="Simmons B.A."/>
            <person name="Magnuson J.K."/>
            <person name="Chen J."/>
            <person name="Drula E."/>
            <person name="Henrissat B."/>
            <person name="Wiebenga A."/>
            <person name="Lubbers R.J."/>
            <person name="Gomes A.C."/>
            <person name="Makela M.R."/>
            <person name="Stajich J."/>
            <person name="Grigoriev I.V."/>
            <person name="Mortensen U.H."/>
            <person name="De Vries R.P."/>
            <person name="Baker S.E."/>
            <person name="Andersen M.R."/>
        </authorList>
    </citation>
    <scope>NUCLEOTIDE SEQUENCE [LARGE SCALE GENOMIC DNA]</scope>
    <source>
        <strain evidence="6 7">CBS 209.92</strain>
    </source>
</reference>
<dbReference type="SMART" id="SM00248">
    <property type="entry name" value="ANK"/>
    <property type="match status" value="25"/>
</dbReference>
<evidence type="ECO:0000256" key="3">
    <source>
        <dbReference type="PROSITE-ProRule" id="PRU00023"/>
    </source>
</evidence>
<dbReference type="Proteomes" id="UP001610563">
    <property type="component" value="Unassembled WGS sequence"/>
</dbReference>
<evidence type="ECO:0000313" key="6">
    <source>
        <dbReference type="EMBL" id="KAL2800461.1"/>
    </source>
</evidence>
<accession>A0ABR4GNL1</accession>
<feature type="region of interest" description="Disordered" evidence="4">
    <location>
        <begin position="629"/>
        <end position="652"/>
    </location>
</feature>
<dbReference type="PANTHER" id="PTHR24198:SF165">
    <property type="entry name" value="ANKYRIN REPEAT-CONTAINING PROTEIN-RELATED"/>
    <property type="match status" value="1"/>
</dbReference>
<protein>
    <submittedName>
        <fullName evidence="6">Ankyrin repeat-containing domain protein</fullName>
    </submittedName>
</protein>
<feature type="repeat" description="ANK" evidence="3">
    <location>
        <begin position="940"/>
        <end position="972"/>
    </location>
</feature>
<feature type="repeat" description="ANK" evidence="3">
    <location>
        <begin position="1771"/>
        <end position="1803"/>
    </location>
</feature>
<keyword evidence="7" id="KW-1185">Reference proteome</keyword>
<evidence type="ECO:0000313" key="7">
    <source>
        <dbReference type="Proteomes" id="UP001610563"/>
    </source>
</evidence>
<evidence type="ECO:0000256" key="2">
    <source>
        <dbReference type="ARBA" id="ARBA00023043"/>
    </source>
</evidence>
<organism evidence="6 7">
    <name type="scientific">Aspergillus keveii</name>
    <dbReference type="NCBI Taxonomy" id="714993"/>
    <lineage>
        <taxon>Eukaryota</taxon>
        <taxon>Fungi</taxon>
        <taxon>Dikarya</taxon>
        <taxon>Ascomycota</taxon>
        <taxon>Pezizomycotina</taxon>
        <taxon>Eurotiomycetes</taxon>
        <taxon>Eurotiomycetidae</taxon>
        <taxon>Eurotiales</taxon>
        <taxon>Aspergillaceae</taxon>
        <taxon>Aspergillus</taxon>
        <taxon>Aspergillus subgen. Nidulantes</taxon>
    </lineage>
</organism>
<comment type="caution">
    <text evidence="6">The sequence shown here is derived from an EMBL/GenBank/DDBJ whole genome shotgun (WGS) entry which is preliminary data.</text>
</comment>
<dbReference type="Pfam" id="PF12796">
    <property type="entry name" value="Ank_2"/>
    <property type="match status" value="4"/>
</dbReference>
<feature type="region of interest" description="Disordered" evidence="4">
    <location>
        <begin position="1"/>
        <end position="24"/>
    </location>
</feature>
<dbReference type="SUPFAM" id="SSF52540">
    <property type="entry name" value="P-loop containing nucleoside triphosphate hydrolases"/>
    <property type="match status" value="1"/>
</dbReference>
<dbReference type="InterPro" id="IPR027417">
    <property type="entry name" value="P-loop_NTPase"/>
</dbReference>
<evidence type="ECO:0000256" key="1">
    <source>
        <dbReference type="ARBA" id="ARBA00022737"/>
    </source>
</evidence>
<dbReference type="PROSITE" id="PS50837">
    <property type="entry name" value="NACHT"/>
    <property type="match status" value="1"/>
</dbReference>
<dbReference type="Pfam" id="PF22939">
    <property type="entry name" value="WHD_GPIID"/>
    <property type="match status" value="1"/>
</dbReference>
<dbReference type="Pfam" id="PF00023">
    <property type="entry name" value="Ank"/>
    <property type="match status" value="2"/>
</dbReference>
<proteinExistence type="predicted"/>
<feature type="region of interest" description="Disordered" evidence="4">
    <location>
        <begin position="733"/>
        <end position="753"/>
    </location>
</feature>
<dbReference type="Pfam" id="PF24883">
    <property type="entry name" value="NPHP3_N"/>
    <property type="match status" value="1"/>
</dbReference>
<dbReference type="InterPro" id="IPR054471">
    <property type="entry name" value="GPIID_WHD"/>
</dbReference>
<feature type="compositionally biased region" description="Basic and acidic residues" evidence="4">
    <location>
        <begin position="738"/>
        <end position="747"/>
    </location>
</feature>
<feature type="repeat" description="ANK" evidence="3">
    <location>
        <begin position="1159"/>
        <end position="1181"/>
    </location>
</feature>
<keyword evidence="1" id="KW-0677">Repeat</keyword>
<sequence length="1950" mass="216882">MSRRENENTFSNETGSSSDPSTEELATLRAWLRPTDYLGESSEFKKHLNSHVPGTGEWLQQTKQYKQWHDEAKCGALWVKAIAGAGKSVLAARLISHLQETEEQTPVLFFFFRQIVAANHDAQSFVRDWMSQLVGYSPHLRTQINTWTKQHRVSRTFSFDELWQCVLESLGLLDRVYCVVDAMDELNRDQTDFLLRRLVDLGQIRPRAVKVVMTSRPLPQIQKVLNTPSVLQLRLEDRQTNKDISLFIEYRLRQAPGISDATKETIRTSIEGRVHPSFLYARLMLNELMDQHKKETIDRASVENALVSLPASMETMYSQMLHDHSQVAGVPQERQLLILQLVTHASRPLRLLEIATVLDFLNKNEDRTRHGDTKNMTRISCGPLLEILEDETVSIIHHSFTEFLIDTERTVSDGAFPVIDPHKTNELMTIICVRYLLSGPLSSWEFIDPAPFEEEGPPTDIYNKLDIQAQRNALQLQYPFLAYALTGWYYHARKLPDLSEEVQTILKSLVNSDNQTFLAWIDAVKQPPYARESLSPFHIASWAGMTSALTAMLIPGQDLNGWTGGGQNALIMAATQGHADTVARLIQLGASPNEPDDTGFNALHYAAGRDHHATVQVLINASVSPITPTTKIRPKPSPLNDESLAGGTPLGEASRNGCVESIRVMLPHLAEDDRKRSLRAAVYFGRGALIKYLVNAADLDLKSDFGGDLMLDAASKLDLETIELLFSRGADPNFQRKSSSDKSDRHNPYHSRLPKPSSLLFALCHGARYPSRKYLPPGTVDKAFDFVFNSGCDINSRDERGWTALHYCVSNNIFMVEKLLDRGGDVHAKDNNGSAPLHLYTSSTGTEQILTALLKYGATWGAVRHSDGQTPLHACLPYLGETYEIEYILPILTHWNVSDSKGNTVLHSVIGGGKWPNDRLKVLLDILKENGVDINSRNLNGQTPLHLVSNYKNEDTGRILVAAGADIEARDYKGRTWWLHVVTEGNVNETDLQPILDLGANPNAVDDAGNNALHLVYGDYPLEDETVELLLDAGVDPLHVNRRGETIYHLLMRQLFGHSDYEVERAVRPLHNRKTPIAARDYQGRTLLHIACMHCSSISSSRFSPDDLLSVFSEPEIRTMIRAADNHGRYPVHFAAMSSEIMVVWLIENGADILVQTYKGKSPLHKAAAAGQSDVVGLLLEAYLERRASAEINRRDYIGRTPLQYACRSGRLESVRLLLEAGADVNMVDDNGCTPLHICAEFDISIPLKILEALELQYRATETNGLHVSDIIRLLCQQGADVTALNKAGKTPLQLALDSRADEMIITLLGMPNVSDQEHLGGPGIVLSPYVEFLARHRPAVSVVDEMIEKQLLGHDLLRTCEQLHKVRAYDVLEEIADRGFTLNKQDGWTSRFLDTLARQEFVCLSQKLGHSGDSIDQPKQLALLPDKQYPDLESFRLTVAARKIRERPSGHGIGLHDLANGAHWWQPAAIRYLAQHGADVNEMNANRGTPLHVAVRADYRCLETVQTLLELGADTNILKNDGYTPLNLAVGDTRITRLLLQHGADFGAGNPPVYYSAVCAGDEDLVRAILETGVDPNKPFREDIPATYEAGNEVPIRQSGTSDRSLRSRPLYRAAISGASLDEDDEPKSQTDGVIKVLLEYGADPLMPLDGDTTIIHYCLCHRAHVYPLLTVPGLNLEHRDGYGRTMLLAACAHGDSDELFDIRPAPSRIRLVRKLCDMGAELSVADGEGNTAAHLLIHRHGPWALKRMADLIVDIIEKCPSLLSQKNNKGFTPFHLAVQCQQTDLIQRLLALGANAAEPDPEENTMVHYAAEAMFKLGEDNLHQALSLGHTINARNSAGETPIMKYISLGNTEGIQIFQNLGADIFATNNAGETLLHVLARAPTDVHKRIPFPWGLYRTDGEKVVECFKYLLGLGLDPSWEDRGSRTAMDVAAAYGNRGILGLFQKKA</sequence>
<dbReference type="PANTHER" id="PTHR24198">
    <property type="entry name" value="ANKYRIN REPEAT AND PROTEIN KINASE DOMAIN-CONTAINING PROTEIN"/>
    <property type="match status" value="1"/>
</dbReference>
<dbReference type="PROSITE" id="PS50088">
    <property type="entry name" value="ANK_REPEAT"/>
    <property type="match status" value="6"/>
</dbReference>
<feature type="domain" description="NACHT" evidence="5">
    <location>
        <begin position="75"/>
        <end position="217"/>
    </location>
</feature>
<evidence type="ECO:0000259" key="5">
    <source>
        <dbReference type="PROSITE" id="PS50837"/>
    </source>
</evidence>
<gene>
    <name evidence="6" type="ORF">BJX66DRAFT_332036</name>
</gene>
<dbReference type="InterPro" id="IPR002110">
    <property type="entry name" value="Ankyrin_rpt"/>
</dbReference>
<feature type="repeat" description="ANK" evidence="3">
    <location>
        <begin position="565"/>
        <end position="597"/>
    </location>
</feature>
<feature type="repeat" description="ANK" evidence="3">
    <location>
        <begin position="1487"/>
        <end position="1521"/>
    </location>
</feature>
<dbReference type="InterPro" id="IPR056884">
    <property type="entry name" value="NPHP3-like_N"/>
</dbReference>
<dbReference type="Gene3D" id="3.40.50.300">
    <property type="entry name" value="P-loop containing nucleotide triphosphate hydrolases"/>
    <property type="match status" value="1"/>
</dbReference>